<dbReference type="CDD" id="cd17546">
    <property type="entry name" value="REC_hyHK_CKI1_RcsC-like"/>
    <property type="match status" value="1"/>
</dbReference>
<dbReference type="PRINTS" id="PR00344">
    <property type="entry name" value="BCTRLSENSOR"/>
</dbReference>
<keyword evidence="3 6" id="KW-0597">Phosphoprotein</keyword>
<gene>
    <name evidence="10" type="ORF">B8X00_12425</name>
</gene>
<feature type="domain" description="Histidine kinase" evidence="8">
    <location>
        <begin position="678"/>
        <end position="895"/>
    </location>
</feature>
<dbReference type="CDD" id="cd00082">
    <property type="entry name" value="HisKA"/>
    <property type="match status" value="1"/>
</dbReference>
<dbReference type="PANTHER" id="PTHR43047">
    <property type="entry name" value="TWO-COMPONENT HISTIDINE PROTEIN KINASE"/>
    <property type="match status" value="1"/>
</dbReference>
<dbReference type="OrthoDB" id="9801651at2"/>
<dbReference type="InterPro" id="IPR036097">
    <property type="entry name" value="HisK_dim/P_sf"/>
</dbReference>
<dbReference type="SUPFAM" id="SSF55874">
    <property type="entry name" value="ATPase domain of HSP90 chaperone/DNA topoisomerase II/histidine kinase"/>
    <property type="match status" value="1"/>
</dbReference>
<sequence>MFPHQRIIRERRNYNRWVADETMEDYALRFTPASARRWSLRSVANTAFGGVSFLALEMIGGIVFLQYGFLNAAIALLIGVLLIFTLSLPISYYSSRYGTDIDLLTRGAGFGYIGSTLTSLIYASFTFMFFALEGAILSDILKLCLGIPLWLGYILSSLVIIPIVAKGFTLINRFQGWTVLPWLVLQLLPFVVIAYKHPTDAGDWLRYAGAQASLPHLVGIGGALSLILSVITQIGEQSDFLRFLPIPQTSKQKWTWWTVILTCGAGWIFPGGLKILAGMFLAWLAVSHGVSALVAAQPTTMYLVAFQQVTSNPIWVLVLASAFIVLSQLKINITNAYAGSIAWSNFFSRITNSHPGRIVWVVFNVGLALLLMEMDIYKTIVSLLIIHSIIAASWIGALASDLIINKPLGLSPAGIEFRRAYLYDINPVGMGAMTGGLVTAAACYFGVFGTVLTAFSPITGLAAAFVLAPLIGRATRGRYYLARKPLTPNKNQKHCICVICQNTFEQEDIARCPVYTGLICSLCCSLDSRCRDACKPDSARLAGQIQNAANTFLPKYIFTRLFGVVGRYFIILCALMLFVGVILKGIDISVVQTSTADSGILRSVLWKTFFLLLAPLTVLAWIIVLSQHSYKAAEDENRYQTRLLMSEIRAHRRTDEQLKKAKKHAESANLSKSRFMVGVSHEIRTPLNSIMGYAYLLENRMLAPVRQKEGLKVIQRSAEHLSSLIEGLFDISKIEAGRMDILHEKINLHDFLKHLTGMLRFQVSQKELVFIEDIPSDLPEYVITDQRRLRQILINLLSNAIKFTHRGSVSFSVRWSAEIATFEICDTGIGIPDTDMERIHEPFQRSSHPDSHKTSGTGLGLTITGLLVQILGGELTISSTVGQGTTCRVRLMLAQTHSEKTIQPTFNLLLKEGDRRPSIFVVDDDTIHRGMINDALEPFGFLIYSAGNGQECLNIASHVPSDVFLLDINMPGMNGWELARRLRQGINRDAIIFIISADDSVREMATRDGLCNGVLPKPVSIPDLIFLIGQTLDSVTLFHKKEDKFLDNSAKLSTRQVAELRRLARMGHVAGLERFLDEIEENAPHDAQIIRNMVTSFQMQELNSFLDDYEGKE</sequence>
<dbReference type="Pfam" id="PF00072">
    <property type="entry name" value="Response_reg"/>
    <property type="match status" value="1"/>
</dbReference>
<evidence type="ECO:0000256" key="5">
    <source>
        <dbReference type="ARBA" id="ARBA00022777"/>
    </source>
</evidence>
<dbReference type="InterPro" id="IPR004358">
    <property type="entry name" value="Sig_transdc_His_kin-like_C"/>
</dbReference>
<evidence type="ECO:0000313" key="10">
    <source>
        <dbReference type="EMBL" id="PAK76941.1"/>
    </source>
</evidence>
<dbReference type="Pfam" id="PF02518">
    <property type="entry name" value="HATPase_c"/>
    <property type="match status" value="1"/>
</dbReference>
<feature type="transmembrane region" description="Helical" evidence="7">
    <location>
        <begin position="216"/>
        <end position="234"/>
    </location>
</feature>
<dbReference type="PROSITE" id="PS50109">
    <property type="entry name" value="HIS_KIN"/>
    <property type="match status" value="1"/>
</dbReference>
<dbReference type="InterPro" id="IPR036890">
    <property type="entry name" value="HATPase_C_sf"/>
</dbReference>
<protein>
    <recommendedName>
        <fullName evidence="2">histidine kinase</fullName>
        <ecNumber evidence="2">2.7.13.3</ecNumber>
    </recommendedName>
</protein>
<feature type="transmembrane region" description="Helical" evidence="7">
    <location>
        <begin position="177"/>
        <end position="195"/>
    </location>
</feature>
<keyword evidence="4" id="KW-0808">Transferase</keyword>
<comment type="catalytic activity">
    <reaction evidence="1">
        <text>ATP + protein L-histidine = ADP + protein N-phospho-L-histidine.</text>
        <dbReference type="EC" id="2.7.13.3"/>
    </reaction>
</comment>
<feature type="transmembrane region" description="Helical" evidence="7">
    <location>
        <begin position="72"/>
        <end position="92"/>
    </location>
</feature>
<dbReference type="SMART" id="SM00387">
    <property type="entry name" value="HATPase_c"/>
    <property type="match status" value="1"/>
</dbReference>
<keyword evidence="7" id="KW-0472">Membrane</keyword>
<keyword evidence="11" id="KW-1185">Reference proteome</keyword>
<feature type="transmembrane region" description="Helical" evidence="7">
    <location>
        <begin position="383"/>
        <end position="404"/>
    </location>
</feature>
<dbReference type="Gene3D" id="3.30.565.10">
    <property type="entry name" value="Histidine kinase-like ATPase, C-terminal domain"/>
    <property type="match status" value="1"/>
</dbReference>
<evidence type="ECO:0000259" key="9">
    <source>
        <dbReference type="PROSITE" id="PS50110"/>
    </source>
</evidence>
<dbReference type="EMBL" id="NCXK01000034">
    <property type="protein sequence ID" value="PAK76941.1"/>
    <property type="molecule type" value="Genomic_DNA"/>
</dbReference>
<dbReference type="AlphaFoldDB" id="A0A269XVS5"/>
<keyword evidence="5 10" id="KW-0418">Kinase</keyword>
<dbReference type="SMART" id="SM00388">
    <property type="entry name" value="HisKA"/>
    <property type="match status" value="1"/>
</dbReference>
<dbReference type="SMART" id="SM00448">
    <property type="entry name" value="REC"/>
    <property type="match status" value="1"/>
</dbReference>
<dbReference type="InterPro" id="IPR001789">
    <property type="entry name" value="Sig_transdc_resp-reg_receiver"/>
</dbReference>
<dbReference type="SUPFAM" id="SSF47384">
    <property type="entry name" value="Homodimeric domain of signal transducing histidine kinase"/>
    <property type="match status" value="1"/>
</dbReference>
<proteinExistence type="predicted"/>
<dbReference type="Gene3D" id="3.40.50.2300">
    <property type="match status" value="1"/>
</dbReference>
<keyword evidence="7" id="KW-0812">Transmembrane</keyword>
<keyword evidence="7" id="KW-1133">Transmembrane helix</keyword>
<dbReference type="Proteomes" id="UP000216151">
    <property type="component" value="Unassembled WGS sequence"/>
</dbReference>
<dbReference type="SUPFAM" id="SSF52172">
    <property type="entry name" value="CheY-like"/>
    <property type="match status" value="1"/>
</dbReference>
<dbReference type="EC" id="2.7.13.3" evidence="2"/>
<evidence type="ECO:0000256" key="2">
    <source>
        <dbReference type="ARBA" id="ARBA00012438"/>
    </source>
</evidence>
<evidence type="ECO:0000313" key="11">
    <source>
        <dbReference type="Proteomes" id="UP000216151"/>
    </source>
</evidence>
<evidence type="ECO:0000256" key="6">
    <source>
        <dbReference type="PROSITE-ProRule" id="PRU00169"/>
    </source>
</evidence>
<feature type="modified residue" description="4-aspartylphosphate" evidence="6">
    <location>
        <position position="967"/>
    </location>
</feature>
<dbReference type="Pfam" id="PF00512">
    <property type="entry name" value="HisKA"/>
    <property type="match status" value="1"/>
</dbReference>
<dbReference type="GO" id="GO:0000155">
    <property type="term" value="F:phosphorelay sensor kinase activity"/>
    <property type="evidence" value="ECO:0007669"/>
    <property type="project" value="InterPro"/>
</dbReference>
<feature type="transmembrane region" description="Helical" evidence="7">
    <location>
        <begin position="143"/>
        <end position="165"/>
    </location>
</feature>
<comment type="caution">
    <text evidence="10">The sequence shown here is derived from an EMBL/GenBank/DDBJ whole genome shotgun (WGS) entry which is preliminary data.</text>
</comment>
<feature type="transmembrane region" description="Helical" evidence="7">
    <location>
        <begin position="425"/>
        <end position="448"/>
    </location>
</feature>
<reference evidence="10 11" key="1">
    <citation type="submission" date="2017-04" db="EMBL/GenBank/DDBJ databases">
        <title>Kefir bacterial isolates.</title>
        <authorList>
            <person name="Kim Y."/>
            <person name="Blasche S."/>
            <person name="Patil K.R."/>
        </authorList>
    </citation>
    <scope>NUCLEOTIDE SEQUENCE [LARGE SCALE GENOMIC DNA]</scope>
    <source>
        <strain evidence="10 11">KR</strain>
    </source>
</reference>
<feature type="transmembrane region" description="Helical" evidence="7">
    <location>
        <begin position="314"/>
        <end position="337"/>
    </location>
</feature>
<feature type="domain" description="Response regulatory" evidence="9">
    <location>
        <begin position="918"/>
        <end position="1032"/>
    </location>
</feature>
<dbReference type="Gene3D" id="1.10.287.130">
    <property type="match status" value="1"/>
</dbReference>
<dbReference type="InterPro" id="IPR003661">
    <property type="entry name" value="HisK_dim/P_dom"/>
</dbReference>
<feature type="transmembrane region" description="Helical" evidence="7">
    <location>
        <begin position="112"/>
        <end position="131"/>
    </location>
</feature>
<evidence type="ECO:0000259" key="8">
    <source>
        <dbReference type="PROSITE" id="PS50109"/>
    </source>
</evidence>
<dbReference type="InterPro" id="IPR003594">
    <property type="entry name" value="HATPase_dom"/>
</dbReference>
<feature type="transmembrane region" description="Helical" evidence="7">
    <location>
        <begin position="561"/>
        <end position="583"/>
    </location>
</feature>
<evidence type="ECO:0000256" key="7">
    <source>
        <dbReference type="SAM" id="Phobius"/>
    </source>
</evidence>
<dbReference type="RefSeq" id="WP_095350376.1">
    <property type="nucleotide sequence ID" value="NZ_NCXK01000034.1"/>
</dbReference>
<accession>A0A269XVS5</accession>
<organism evidence="10 11">
    <name type="scientific">Acetobacter fabarum</name>
    <dbReference type="NCBI Taxonomy" id="483199"/>
    <lineage>
        <taxon>Bacteria</taxon>
        <taxon>Pseudomonadati</taxon>
        <taxon>Pseudomonadota</taxon>
        <taxon>Alphaproteobacteria</taxon>
        <taxon>Acetobacterales</taxon>
        <taxon>Acetobacteraceae</taxon>
        <taxon>Acetobacter</taxon>
    </lineage>
</organism>
<dbReference type="Gene3D" id="1.10.4160.10">
    <property type="entry name" value="Hydantoin permease"/>
    <property type="match status" value="1"/>
</dbReference>
<feature type="transmembrane region" description="Helical" evidence="7">
    <location>
        <begin position="454"/>
        <end position="474"/>
    </location>
</feature>
<feature type="transmembrane region" description="Helical" evidence="7">
    <location>
        <begin position="47"/>
        <end position="65"/>
    </location>
</feature>
<dbReference type="InterPro" id="IPR011006">
    <property type="entry name" value="CheY-like_superfamily"/>
</dbReference>
<dbReference type="PROSITE" id="PS50110">
    <property type="entry name" value="RESPONSE_REGULATORY"/>
    <property type="match status" value="1"/>
</dbReference>
<evidence type="ECO:0000256" key="1">
    <source>
        <dbReference type="ARBA" id="ARBA00000085"/>
    </source>
</evidence>
<evidence type="ECO:0000256" key="3">
    <source>
        <dbReference type="ARBA" id="ARBA00022553"/>
    </source>
</evidence>
<dbReference type="InterPro" id="IPR005467">
    <property type="entry name" value="His_kinase_dom"/>
</dbReference>
<feature type="transmembrane region" description="Helical" evidence="7">
    <location>
        <begin position="358"/>
        <end position="377"/>
    </location>
</feature>
<evidence type="ECO:0000256" key="4">
    <source>
        <dbReference type="ARBA" id="ARBA00022679"/>
    </source>
</evidence>
<name>A0A269XVS5_9PROT</name>
<feature type="transmembrane region" description="Helical" evidence="7">
    <location>
        <begin position="603"/>
        <end position="624"/>
    </location>
</feature>